<proteinExistence type="predicted"/>
<comment type="caution">
    <text evidence="1">The sequence shown here is derived from an EMBL/GenBank/DDBJ whole genome shotgun (WGS) entry which is preliminary data.</text>
</comment>
<evidence type="ECO:0000313" key="2">
    <source>
        <dbReference type="Proteomes" id="UP001266305"/>
    </source>
</evidence>
<accession>A0ABQ9U9Z7</accession>
<reference evidence="1 2" key="1">
    <citation type="submission" date="2023-05" db="EMBL/GenBank/DDBJ databases">
        <title>B98-5 Cell Line De Novo Hybrid Assembly: An Optical Mapping Approach.</title>
        <authorList>
            <person name="Kananen K."/>
            <person name="Auerbach J.A."/>
            <person name="Kautto E."/>
            <person name="Blachly J.S."/>
        </authorList>
    </citation>
    <scope>NUCLEOTIDE SEQUENCE [LARGE SCALE GENOMIC DNA]</scope>
    <source>
        <strain evidence="1">B95-8</strain>
        <tissue evidence="1">Cell line</tissue>
    </source>
</reference>
<name>A0ABQ9U9Z7_SAGOE</name>
<organism evidence="1 2">
    <name type="scientific">Saguinus oedipus</name>
    <name type="common">Cotton-top tamarin</name>
    <name type="synonym">Oedipomidas oedipus</name>
    <dbReference type="NCBI Taxonomy" id="9490"/>
    <lineage>
        <taxon>Eukaryota</taxon>
        <taxon>Metazoa</taxon>
        <taxon>Chordata</taxon>
        <taxon>Craniata</taxon>
        <taxon>Vertebrata</taxon>
        <taxon>Euteleostomi</taxon>
        <taxon>Mammalia</taxon>
        <taxon>Eutheria</taxon>
        <taxon>Euarchontoglires</taxon>
        <taxon>Primates</taxon>
        <taxon>Haplorrhini</taxon>
        <taxon>Platyrrhini</taxon>
        <taxon>Cebidae</taxon>
        <taxon>Callitrichinae</taxon>
        <taxon>Saguinus</taxon>
    </lineage>
</organism>
<gene>
    <name evidence="1" type="ORF">P7K49_027479</name>
</gene>
<keyword evidence="2" id="KW-1185">Reference proteome</keyword>
<evidence type="ECO:0000313" key="1">
    <source>
        <dbReference type="EMBL" id="KAK2093741.1"/>
    </source>
</evidence>
<dbReference type="EMBL" id="JASSZA010000014">
    <property type="protein sequence ID" value="KAK2093741.1"/>
    <property type="molecule type" value="Genomic_DNA"/>
</dbReference>
<protein>
    <submittedName>
        <fullName evidence="1">Uncharacterized protein</fullName>
    </submittedName>
</protein>
<sequence>MEVSAKRRKKQEVKALQVSDGRKARELEADMKRKWTDLQNQAEGAVGGLRCKQEERGADEVEKKLWRQNLRRKKRSAAPALPALGLPEASDPVHDLECAGLVGAPEGCPPAPSVSLVWAFLTSGCCLCAAAPGAPLSLCVMPAPPGPP</sequence>
<dbReference type="Proteomes" id="UP001266305">
    <property type="component" value="Unassembled WGS sequence"/>
</dbReference>